<evidence type="ECO:0000313" key="1">
    <source>
        <dbReference type="EMBL" id="MDO7873470.1"/>
    </source>
</evidence>
<sequence>MRASLPPRLYFQNNAGRLLLDAAGFLRAVWGPGPRTLADTQGFFTHMQHALLRHGWSRILISQVGMPPFTAEEQRWVAHEWLPEAVHVGGYRHGAVLVSPDVLVRLATAYVTTHVQGLPLTYRSFEIEAEAVQWLLQQPVGP</sequence>
<comment type="caution">
    <text evidence="1">The sequence shown here is derived from an EMBL/GenBank/DDBJ whole genome shotgun (WGS) entry which is preliminary data.</text>
</comment>
<evidence type="ECO:0008006" key="3">
    <source>
        <dbReference type="Google" id="ProtNLM"/>
    </source>
</evidence>
<reference evidence="1" key="1">
    <citation type="submission" date="2023-07" db="EMBL/GenBank/DDBJ databases">
        <authorList>
            <person name="Kim M.K."/>
        </authorList>
    </citation>
    <scope>NUCLEOTIDE SEQUENCE</scope>
    <source>
        <strain evidence="1">ASUV-10-1</strain>
    </source>
</reference>
<dbReference type="Proteomes" id="UP001176429">
    <property type="component" value="Unassembled WGS sequence"/>
</dbReference>
<dbReference type="RefSeq" id="WP_305004785.1">
    <property type="nucleotide sequence ID" value="NZ_JAUQSY010000001.1"/>
</dbReference>
<evidence type="ECO:0000313" key="2">
    <source>
        <dbReference type="Proteomes" id="UP001176429"/>
    </source>
</evidence>
<proteinExistence type="predicted"/>
<accession>A0ABT9B5H1</accession>
<organism evidence="1 2">
    <name type="scientific">Hymenobacter aranciens</name>
    <dbReference type="NCBI Taxonomy" id="3063996"/>
    <lineage>
        <taxon>Bacteria</taxon>
        <taxon>Pseudomonadati</taxon>
        <taxon>Bacteroidota</taxon>
        <taxon>Cytophagia</taxon>
        <taxon>Cytophagales</taxon>
        <taxon>Hymenobacteraceae</taxon>
        <taxon>Hymenobacter</taxon>
    </lineage>
</organism>
<protein>
    <recommendedName>
        <fullName evidence="3">STAS/SEC14 domain-containing protein</fullName>
    </recommendedName>
</protein>
<keyword evidence="2" id="KW-1185">Reference proteome</keyword>
<dbReference type="EMBL" id="JAUQSY010000001">
    <property type="protein sequence ID" value="MDO7873470.1"/>
    <property type="molecule type" value="Genomic_DNA"/>
</dbReference>
<name>A0ABT9B5H1_9BACT</name>
<gene>
    <name evidence="1" type="ORF">Q5H93_01915</name>
</gene>